<feature type="transmembrane region" description="Helical" evidence="1">
    <location>
        <begin position="308"/>
        <end position="332"/>
    </location>
</feature>
<dbReference type="EnsemblBacteria" id="AAW88272">
    <property type="protein sequence ID" value="AAW88272"/>
    <property type="gene ID" value="VF_B0030"/>
</dbReference>
<dbReference type="AlphaFoldDB" id="Q5DY74"/>
<evidence type="ECO:0000313" key="3">
    <source>
        <dbReference type="Proteomes" id="UP000000537"/>
    </source>
</evidence>
<dbReference type="GeneID" id="54166523"/>
<evidence type="ECO:0000256" key="1">
    <source>
        <dbReference type="SAM" id="Phobius"/>
    </source>
</evidence>
<dbReference type="RefSeq" id="WP_011263988.1">
    <property type="nucleotide sequence ID" value="NC_006842.1"/>
</dbReference>
<feature type="transmembrane region" description="Helical" evidence="1">
    <location>
        <begin position="157"/>
        <end position="179"/>
    </location>
</feature>
<proteinExistence type="predicted"/>
<dbReference type="HOGENOM" id="CLU_816105_0_0_6"/>
<dbReference type="InterPro" id="IPR042094">
    <property type="entry name" value="T2SS_GspF_sf"/>
</dbReference>
<organism evidence="2 3">
    <name type="scientific">Aliivibrio fischeri (strain ATCC 700601 / ES114)</name>
    <name type="common">Vibrio fischeri</name>
    <dbReference type="NCBI Taxonomy" id="312309"/>
    <lineage>
        <taxon>Bacteria</taxon>
        <taxon>Pseudomonadati</taxon>
        <taxon>Pseudomonadota</taxon>
        <taxon>Gammaproteobacteria</taxon>
        <taxon>Vibrionales</taxon>
        <taxon>Vibrionaceae</taxon>
        <taxon>Aliivibrio</taxon>
    </lineage>
</organism>
<dbReference type="Gene3D" id="1.20.81.30">
    <property type="entry name" value="Type II secretion system (T2SS), domain F"/>
    <property type="match status" value="1"/>
</dbReference>
<keyword evidence="3" id="KW-1185">Reference proteome</keyword>
<accession>Q5DY74</accession>
<protein>
    <recommendedName>
        <fullName evidence="4">Type II secretion system protein GspF domain-containing protein</fullName>
    </recommendedName>
</protein>
<sequence>MAKSIPKLKQVALLEKIAQLSKAGIHQRNIAVQLSKYGHGVEKEIGQSCLDAIGSGQSFSHGLEHWISINAYQSLSSGEAVGEFVRGVQEAIEALNVDEASTGALFKVLIKPIGGLGAILGISALLSKYAYPSLLKQLPIHRWGGLSQFSYDFGLFWLNYGVVVIVLTIGLIGFVALTISKNGNYRKAFDNLPFYKQYRLIQSANLLSSIAHQTLVGKSLKKSLLHYQKSSSAYLSAHIQTMLNTLGGGKSNVGDIFNSGLLLDEEHSTLVLLGEIGKTPETLYKSALIHRAKLLTDVNRLKTWGDNIIKIGVGLIAFVVIGGLLSLIFNIAMNQGAF</sequence>
<dbReference type="InterPro" id="IPR003004">
    <property type="entry name" value="GspF/PilC"/>
</dbReference>
<dbReference type="PANTHER" id="PTHR30012">
    <property type="entry name" value="GENERAL SECRETION PATHWAY PROTEIN"/>
    <property type="match status" value="1"/>
</dbReference>
<evidence type="ECO:0008006" key="4">
    <source>
        <dbReference type="Google" id="ProtNLM"/>
    </source>
</evidence>
<dbReference type="PATRIC" id="fig|312309.11.peg.3799"/>
<dbReference type="PANTHER" id="PTHR30012:SF0">
    <property type="entry name" value="TYPE II SECRETION SYSTEM PROTEIN F-RELATED"/>
    <property type="match status" value="1"/>
</dbReference>
<geneLocation type="plasmid" evidence="2 3">
    <name>pES100</name>
</geneLocation>
<keyword evidence="1" id="KW-0812">Transmembrane</keyword>
<dbReference type="eggNOG" id="COG1459">
    <property type="taxonomic scope" value="Bacteria"/>
</dbReference>
<keyword evidence="2" id="KW-0614">Plasmid</keyword>
<keyword evidence="1" id="KW-1133">Transmembrane helix</keyword>
<reference evidence="2 3" key="1">
    <citation type="journal article" date="2005" name="Proc. Natl. Acad. Sci. U.S.A.">
        <title>Complete genome sequence of Vibrio fischeri: a symbiotic bacterium with pathogenic congeners.</title>
        <authorList>
            <person name="Ruby E.G."/>
            <person name="Urbanowski M."/>
            <person name="Campbell J."/>
            <person name="Dunn A."/>
            <person name="Faini M."/>
            <person name="Gunsalus R."/>
            <person name="Lostroh P."/>
            <person name="Lupp C."/>
            <person name="McCann J."/>
            <person name="Millikan D."/>
            <person name="Schaefer A."/>
            <person name="Stabb E."/>
            <person name="Stevens A."/>
            <person name="Visick K."/>
            <person name="Whistler C."/>
            <person name="Greenberg E.P."/>
        </authorList>
    </citation>
    <scope>NUCLEOTIDE SEQUENCE [LARGE SCALE GENOMIC DNA]</scope>
    <source>
        <strain evidence="3">ATCC 700601 / ES114</strain>
    </source>
</reference>
<keyword evidence="1" id="KW-0472">Membrane</keyword>
<dbReference type="Proteomes" id="UP000000537">
    <property type="component" value="Plasmid pES100"/>
</dbReference>
<name>Q5DY74_ALIF1</name>
<feature type="transmembrane region" description="Helical" evidence="1">
    <location>
        <begin position="113"/>
        <end position="131"/>
    </location>
</feature>
<dbReference type="EMBL" id="CP000022">
    <property type="protein sequence ID" value="AAW88272.1"/>
    <property type="molecule type" value="Genomic_DNA"/>
</dbReference>
<reference evidence="2 3" key="2">
    <citation type="journal article" date="2008" name="BMC Genomics">
        <title>Comparative genomics-based investigation of resequencing targets in Vibrio fischeri: focus on point miscalls and artefactual expansions.</title>
        <authorList>
            <person name="Mandel M.J."/>
            <person name="Stabb E.V."/>
            <person name="Ruby E.G."/>
        </authorList>
    </citation>
    <scope>NUCLEOTIDE SEQUENCE [LARGE SCALE GENOMIC DNA]</scope>
    <source>
        <strain evidence="3">ATCC 700601 / ES114</strain>
    </source>
</reference>
<gene>
    <name evidence="2" type="ordered locus">VF_B0030</name>
</gene>
<evidence type="ECO:0000313" key="2">
    <source>
        <dbReference type="EMBL" id="AAW88272.1"/>
    </source>
</evidence>
<dbReference type="OrthoDB" id="5895881at2"/>
<dbReference type="KEGG" id="vfi:VF_B0030"/>